<name>A0ABT0QX70_9MICO</name>
<evidence type="ECO:0000256" key="1">
    <source>
        <dbReference type="SAM" id="MobiDB-lite"/>
    </source>
</evidence>
<sequence length="444" mass="47335">MESSRPDAVPGPASSPVGGEPTPEDAEFLALAITFAREALIALGVDHPALARLEEVPAAAQRMEELTARSSALESADPAAPLPEDLRQEFIEVVDHLAVIVLPLARQGLDALDERGVRLELIGCDTAGARGLLDRTEALWQRGDWRDPDSEEFRALARGELLDPAPLEVPMAKATHREVQEVVSVLRAMPRPLVRRILKVTSAPALYAVVQALLLGLRKTQTEDEPAVAGAQAQSGVEPGSRVAAGLPAAPSSADRIPPADHPVPGPATNRIGPHLWQWLDRRLQLLAVLATAGLAVLGFGIVDWGMGFSMLSGSSVGSWIYSRVLGGSMWPWAPLLLVAAMVARAGRAFVGPIRQSEPRTRRPGWELPALVLMAGYLALDWWLLAPLRYGIGGPSDSWGVLRPVLGILLVVLDLILVRAGAALGGSRPASETLQGGERGFDLR</sequence>
<proteinExistence type="predicted"/>
<feature type="region of interest" description="Disordered" evidence="1">
    <location>
        <begin position="226"/>
        <end position="257"/>
    </location>
</feature>
<feature type="transmembrane region" description="Helical" evidence="2">
    <location>
        <begin position="368"/>
        <end position="385"/>
    </location>
</feature>
<comment type="caution">
    <text evidence="3">The sequence shown here is derived from an EMBL/GenBank/DDBJ whole genome shotgun (WGS) entry which is preliminary data.</text>
</comment>
<gene>
    <name evidence="3" type="ORF">Bequi_02035</name>
</gene>
<feature type="transmembrane region" description="Helical" evidence="2">
    <location>
        <begin position="330"/>
        <end position="347"/>
    </location>
</feature>
<keyword evidence="4" id="KW-1185">Reference proteome</keyword>
<evidence type="ECO:0000256" key="2">
    <source>
        <dbReference type="SAM" id="Phobius"/>
    </source>
</evidence>
<evidence type="ECO:0000313" key="4">
    <source>
        <dbReference type="Proteomes" id="UP001203761"/>
    </source>
</evidence>
<evidence type="ECO:0000313" key="3">
    <source>
        <dbReference type="EMBL" id="MCL6422180.1"/>
    </source>
</evidence>
<protein>
    <submittedName>
        <fullName evidence="3">Uncharacterized protein</fullName>
    </submittedName>
</protein>
<dbReference type="EMBL" id="JAKNCJ010000001">
    <property type="protein sequence ID" value="MCL6422180.1"/>
    <property type="molecule type" value="Genomic_DNA"/>
</dbReference>
<keyword evidence="2" id="KW-1133">Transmembrane helix</keyword>
<reference evidence="3" key="1">
    <citation type="submission" date="2022-02" db="EMBL/GenBank/DDBJ databases">
        <authorList>
            <person name="Lee M."/>
            <person name="Kim S.-J."/>
            <person name="Jung M.-Y."/>
        </authorList>
    </citation>
    <scope>NUCLEOTIDE SEQUENCE</scope>
    <source>
        <strain evidence="3">JHP9</strain>
    </source>
</reference>
<dbReference type="RefSeq" id="WP_249736335.1">
    <property type="nucleotide sequence ID" value="NZ_JAKNCJ010000001.1"/>
</dbReference>
<feature type="region of interest" description="Disordered" evidence="1">
    <location>
        <begin position="1"/>
        <end position="23"/>
    </location>
</feature>
<keyword evidence="2" id="KW-0812">Transmembrane</keyword>
<organism evidence="3 4">
    <name type="scientific">Brachybacterium equifaecis</name>
    <dbReference type="NCBI Taxonomy" id="2910770"/>
    <lineage>
        <taxon>Bacteria</taxon>
        <taxon>Bacillati</taxon>
        <taxon>Actinomycetota</taxon>
        <taxon>Actinomycetes</taxon>
        <taxon>Micrococcales</taxon>
        <taxon>Dermabacteraceae</taxon>
        <taxon>Brachybacterium</taxon>
    </lineage>
</organism>
<feature type="transmembrane region" description="Helical" evidence="2">
    <location>
        <begin position="405"/>
        <end position="425"/>
    </location>
</feature>
<accession>A0ABT0QX70</accession>
<feature type="transmembrane region" description="Helical" evidence="2">
    <location>
        <begin position="286"/>
        <end position="310"/>
    </location>
</feature>
<dbReference type="Proteomes" id="UP001203761">
    <property type="component" value="Unassembled WGS sequence"/>
</dbReference>
<keyword evidence="2" id="KW-0472">Membrane</keyword>